<feature type="compositionally biased region" description="Basic and acidic residues" evidence="1">
    <location>
        <begin position="275"/>
        <end position="287"/>
    </location>
</feature>
<name>A0A381QEZ2_9ZZZZ</name>
<dbReference type="EMBL" id="UINC01001285">
    <property type="protein sequence ID" value="SUZ76637.1"/>
    <property type="molecule type" value="Genomic_DNA"/>
</dbReference>
<organism evidence="2">
    <name type="scientific">marine metagenome</name>
    <dbReference type="NCBI Taxonomy" id="408172"/>
    <lineage>
        <taxon>unclassified sequences</taxon>
        <taxon>metagenomes</taxon>
        <taxon>ecological metagenomes</taxon>
    </lineage>
</organism>
<evidence type="ECO:0000313" key="2">
    <source>
        <dbReference type="EMBL" id="SUZ76637.1"/>
    </source>
</evidence>
<feature type="region of interest" description="Disordered" evidence="1">
    <location>
        <begin position="275"/>
        <end position="298"/>
    </location>
</feature>
<dbReference type="AlphaFoldDB" id="A0A381QEZ2"/>
<gene>
    <name evidence="2" type="ORF">METZ01_LOCUS29491</name>
</gene>
<reference evidence="2" key="1">
    <citation type="submission" date="2018-05" db="EMBL/GenBank/DDBJ databases">
        <authorList>
            <person name="Lanie J.A."/>
            <person name="Ng W.-L."/>
            <person name="Kazmierczak K.M."/>
            <person name="Andrzejewski T.M."/>
            <person name="Davidsen T.M."/>
            <person name="Wayne K.J."/>
            <person name="Tettelin H."/>
            <person name="Glass J.I."/>
            <person name="Rusch D."/>
            <person name="Podicherti R."/>
            <person name="Tsui H.-C.T."/>
            <person name="Winkler M.E."/>
        </authorList>
    </citation>
    <scope>NUCLEOTIDE SEQUENCE</scope>
</reference>
<accession>A0A381QEZ2</accession>
<proteinExistence type="predicted"/>
<sequence length="298" mass="34468">MIQDLKTKEPNTLISVSSPWPDLYEGNPNIHSSIKIGDMHVDYEKYFNNIICHEPYMSTYLKKNIHIVDAWRQQYGLENGSDGSGYGDTCIDLAIQEPDKVYVVEIFQHMRGNPFIIIQLKGGTNPMSPTNPQHHDQMIIERNYEQDYNLISALHEEFKDIWLLIVRTKNDRYSANVDMLPRVARLEDEKLSALFAMTQECLSFVTIDSCIHHFAAQRGNIKRGVVMWGRATQPDMIGHDWNANLLSDHPSKVEIRPERVVEELKEILKKEKPVLNEDNKGQADNIRRNTGVKRRLIQ</sequence>
<evidence type="ECO:0000256" key="1">
    <source>
        <dbReference type="SAM" id="MobiDB-lite"/>
    </source>
</evidence>
<protein>
    <submittedName>
        <fullName evidence="2">Uncharacterized protein</fullName>
    </submittedName>
</protein>